<evidence type="ECO:0000256" key="1">
    <source>
        <dbReference type="ARBA" id="ARBA00012152"/>
    </source>
</evidence>
<keyword evidence="2" id="KW-0808">Transferase</keyword>
<dbReference type="Gene3D" id="2.60.120.200">
    <property type="match status" value="2"/>
</dbReference>
<evidence type="ECO:0000256" key="5">
    <source>
        <dbReference type="ARBA" id="ARBA00023180"/>
    </source>
</evidence>
<dbReference type="Proteomes" id="UP000215914">
    <property type="component" value="Chromosome 10"/>
</dbReference>
<dbReference type="OMA" id="PNKDCYS"/>
<feature type="domain" description="GH16" evidence="9">
    <location>
        <begin position="1"/>
        <end position="218"/>
    </location>
</feature>
<evidence type="ECO:0000256" key="3">
    <source>
        <dbReference type="ARBA" id="ARBA00022801"/>
    </source>
</evidence>
<feature type="chain" id="PRO_5011993047" description="xyloglucan:xyloglucosyl transferase" evidence="8">
    <location>
        <begin position="25"/>
        <end position="575"/>
    </location>
</feature>
<evidence type="ECO:0000256" key="4">
    <source>
        <dbReference type="ARBA" id="ARBA00023157"/>
    </source>
</evidence>
<keyword evidence="5" id="KW-0325">Glycoprotein</keyword>
<evidence type="ECO:0000313" key="10">
    <source>
        <dbReference type="EMBL" id="OTG09704.1"/>
    </source>
</evidence>
<keyword evidence="11" id="KW-1185">Reference proteome</keyword>
<dbReference type="InterPro" id="IPR013320">
    <property type="entry name" value="ConA-like_dom_sf"/>
</dbReference>
<dbReference type="EC" id="2.4.1.207" evidence="1"/>
<dbReference type="GO" id="GO:0016762">
    <property type="term" value="F:xyloglucan:xyloglucosyl transferase activity"/>
    <property type="evidence" value="ECO:0007669"/>
    <property type="project" value="UniProtKB-EC"/>
</dbReference>
<protein>
    <recommendedName>
        <fullName evidence="1">xyloglucan:xyloglucosyl transferase</fullName>
        <ecNumber evidence="1">2.4.1.207</ecNumber>
    </recommendedName>
</protein>
<evidence type="ECO:0000256" key="7">
    <source>
        <dbReference type="ARBA" id="ARBA00034022"/>
    </source>
</evidence>
<dbReference type="CDD" id="cd02176">
    <property type="entry name" value="GH16_XET"/>
    <property type="match status" value="2"/>
</dbReference>
<evidence type="ECO:0000313" key="11">
    <source>
        <dbReference type="Proteomes" id="UP000215914"/>
    </source>
</evidence>
<dbReference type="GO" id="GO:0030246">
    <property type="term" value="F:carbohydrate binding"/>
    <property type="evidence" value="ECO:0007669"/>
    <property type="project" value="UniProtKB-KW"/>
</dbReference>
<dbReference type="PROSITE" id="PS01034">
    <property type="entry name" value="GH16_1"/>
    <property type="match status" value="2"/>
</dbReference>
<dbReference type="InterPro" id="IPR010713">
    <property type="entry name" value="XET_C"/>
</dbReference>
<keyword evidence="8" id="KW-0732">Signal</keyword>
<dbReference type="GO" id="GO:0004553">
    <property type="term" value="F:hydrolase activity, hydrolyzing O-glycosyl compounds"/>
    <property type="evidence" value="ECO:0007669"/>
    <property type="project" value="InterPro"/>
</dbReference>
<keyword evidence="10" id="KW-0430">Lectin</keyword>
<dbReference type="GO" id="GO:0042546">
    <property type="term" value="P:cell wall biogenesis"/>
    <property type="evidence" value="ECO:0007669"/>
    <property type="project" value="InterPro"/>
</dbReference>
<keyword evidence="4" id="KW-1015">Disulfide bond</keyword>
<comment type="catalytic activity">
    <reaction evidence="7">
        <text>breaks a beta-(1-&gt;4) bond in the backbone of a xyloglucan and transfers the xyloglucanyl segment on to O-4 of the non-reducing terminal glucose residue of an acceptor, which can be a xyloglucan or an oligosaccharide of xyloglucan.</text>
        <dbReference type="EC" id="2.4.1.207"/>
    </reaction>
</comment>
<dbReference type="GO" id="GO:0048046">
    <property type="term" value="C:apoplast"/>
    <property type="evidence" value="ECO:0007669"/>
    <property type="project" value="InterPro"/>
</dbReference>
<dbReference type="Pfam" id="PF00722">
    <property type="entry name" value="Glyco_hydro_16"/>
    <property type="match status" value="2"/>
</dbReference>
<feature type="domain" description="GH16" evidence="9">
    <location>
        <begin position="274"/>
        <end position="502"/>
    </location>
</feature>
<dbReference type="FunFam" id="2.60.120.200:FF:000025">
    <property type="entry name" value="Xyloglucan endotransglucosylase/hydrolase"/>
    <property type="match status" value="1"/>
</dbReference>
<reference evidence="11" key="1">
    <citation type="journal article" date="2017" name="Nature">
        <title>The sunflower genome provides insights into oil metabolism, flowering and Asterid evolution.</title>
        <authorList>
            <person name="Badouin H."/>
            <person name="Gouzy J."/>
            <person name="Grassa C.J."/>
            <person name="Murat F."/>
            <person name="Staton S.E."/>
            <person name="Cottret L."/>
            <person name="Lelandais-Briere C."/>
            <person name="Owens G.L."/>
            <person name="Carrere S."/>
            <person name="Mayjonade B."/>
            <person name="Legrand L."/>
            <person name="Gill N."/>
            <person name="Kane N.C."/>
            <person name="Bowers J.E."/>
            <person name="Hubner S."/>
            <person name="Bellec A."/>
            <person name="Berard A."/>
            <person name="Berges H."/>
            <person name="Blanchet N."/>
            <person name="Boniface M.C."/>
            <person name="Brunel D."/>
            <person name="Catrice O."/>
            <person name="Chaidir N."/>
            <person name="Claudel C."/>
            <person name="Donnadieu C."/>
            <person name="Faraut T."/>
            <person name="Fievet G."/>
            <person name="Helmstetter N."/>
            <person name="King M."/>
            <person name="Knapp S.J."/>
            <person name="Lai Z."/>
            <person name="Le Paslier M.C."/>
            <person name="Lippi Y."/>
            <person name="Lorenzon L."/>
            <person name="Mandel J.R."/>
            <person name="Marage G."/>
            <person name="Marchand G."/>
            <person name="Marquand E."/>
            <person name="Bret-Mestries E."/>
            <person name="Morien E."/>
            <person name="Nambeesan S."/>
            <person name="Nguyen T."/>
            <person name="Pegot-Espagnet P."/>
            <person name="Pouilly N."/>
            <person name="Raftis F."/>
            <person name="Sallet E."/>
            <person name="Schiex T."/>
            <person name="Thomas J."/>
            <person name="Vandecasteele C."/>
            <person name="Vares D."/>
            <person name="Vear F."/>
            <person name="Vautrin S."/>
            <person name="Crespi M."/>
            <person name="Mangin B."/>
            <person name="Burke J.M."/>
            <person name="Salse J."/>
            <person name="Munos S."/>
            <person name="Vincourt P."/>
            <person name="Rieseberg L.H."/>
            <person name="Langlade N.B."/>
        </authorList>
    </citation>
    <scope>NUCLEOTIDE SEQUENCE [LARGE SCALE GENOMIC DNA]</scope>
    <source>
        <strain evidence="11">cv. SF193</strain>
    </source>
</reference>
<feature type="signal peptide" evidence="8">
    <location>
        <begin position="1"/>
        <end position="24"/>
    </location>
</feature>
<dbReference type="FunCoup" id="A0A251TFR3">
    <property type="interactions" value="42"/>
</dbReference>
<dbReference type="SUPFAM" id="SSF49899">
    <property type="entry name" value="Concanavalin A-like lectins/glucanases"/>
    <property type="match status" value="2"/>
</dbReference>
<evidence type="ECO:0000256" key="6">
    <source>
        <dbReference type="ARBA" id="ARBA00023295"/>
    </source>
</evidence>
<dbReference type="STRING" id="4232.A0A251TFR3"/>
<keyword evidence="6" id="KW-0326">Glycosidase</keyword>
<evidence type="ECO:0000256" key="2">
    <source>
        <dbReference type="ARBA" id="ARBA00022679"/>
    </source>
</evidence>
<dbReference type="InterPro" id="IPR008263">
    <property type="entry name" value="GH16_AS"/>
</dbReference>
<organism evidence="10 11">
    <name type="scientific">Helianthus annuus</name>
    <name type="common">Common sunflower</name>
    <dbReference type="NCBI Taxonomy" id="4232"/>
    <lineage>
        <taxon>Eukaryota</taxon>
        <taxon>Viridiplantae</taxon>
        <taxon>Streptophyta</taxon>
        <taxon>Embryophyta</taxon>
        <taxon>Tracheophyta</taxon>
        <taxon>Spermatophyta</taxon>
        <taxon>Magnoliopsida</taxon>
        <taxon>eudicotyledons</taxon>
        <taxon>Gunneridae</taxon>
        <taxon>Pentapetalae</taxon>
        <taxon>asterids</taxon>
        <taxon>campanulids</taxon>
        <taxon>Asterales</taxon>
        <taxon>Asteraceae</taxon>
        <taxon>Asteroideae</taxon>
        <taxon>Heliantheae alliance</taxon>
        <taxon>Heliantheae</taxon>
        <taxon>Helianthus</taxon>
    </lineage>
</organism>
<dbReference type="EMBL" id="CM007899">
    <property type="protein sequence ID" value="OTG09704.1"/>
    <property type="molecule type" value="Genomic_DNA"/>
</dbReference>
<dbReference type="InParanoid" id="A0A251TFR3"/>
<dbReference type="AlphaFoldDB" id="A0A251TFR3"/>
<dbReference type="InterPro" id="IPR044791">
    <property type="entry name" value="Beta-glucanase/XTH"/>
</dbReference>
<evidence type="ECO:0000256" key="8">
    <source>
        <dbReference type="SAM" id="SignalP"/>
    </source>
</evidence>
<dbReference type="Pfam" id="PF06955">
    <property type="entry name" value="XET_C"/>
    <property type="match status" value="2"/>
</dbReference>
<dbReference type="InterPro" id="IPR000757">
    <property type="entry name" value="Beta-glucanase-like"/>
</dbReference>
<name>A0A251TFR3_HELAN</name>
<sequence>MGFRPRMSMLVLTLFEMFFSLGATTKNATFDQNYYVTWGQNRILFFKHEQEVQLSLDQSSGAGFGSRSYYESGFFQMRIKLPDKDSGGVVTAFYLHSNVGIHDELDFEFLGNRPGKPIVLQTNVFAHGLGGREQRIRLWFDPSEDFHYYKLLWNQHQIVFFVDNMPIRVYKNRVVHGVAGYPHRPMQVLVSLWDGSNWATDGGKTKANWTQAPFQAHFQDFNINGCRSNPHSPNKDCYSTKYWWNNRNYLQLNSHQMRELAAVRRKYMTYDYCTDKNRLYYPLAMGFRPRMSMLVLTLFEMFFSLGATTKNATFDQNYYVTWGQNRILFFKHGQEVQLSLDQSSGAGFGSRSYYESGFFQMRIKLPDKDSGGVVTAFYLHSNVGIHDELDFEFLGNRPGKPIVLQTNVFAHGLGGREQRIRLWFDPSEDFHYYKLLWNQHQIVFFVDNMPIRVYKNRVVHGVAGYPHRPMQVLVSLWDGSNWATDGGKTKANWTQAPFQAHFQDFNINGCRSNPHSPNKDCYSTKYWWNNRNYLQLNSHQMRELAAVRRKYMTYDYCTDKNRYPIAPVECHDHEP</sequence>
<dbReference type="GO" id="GO:0071555">
    <property type="term" value="P:cell wall organization"/>
    <property type="evidence" value="ECO:0007669"/>
    <property type="project" value="UniProtKB-ARBA"/>
</dbReference>
<gene>
    <name evidence="10" type="ORF">HannXRQ_Chr10g0279411</name>
</gene>
<dbReference type="PROSITE" id="PS51762">
    <property type="entry name" value="GH16_2"/>
    <property type="match status" value="2"/>
</dbReference>
<dbReference type="InterPro" id="IPR016455">
    <property type="entry name" value="XTH"/>
</dbReference>
<proteinExistence type="predicted"/>
<accession>A0A251TFR3</accession>
<evidence type="ECO:0000259" key="9">
    <source>
        <dbReference type="PROSITE" id="PS51762"/>
    </source>
</evidence>
<keyword evidence="3 10" id="KW-0378">Hydrolase</keyword>
<dbReference type="PANTHER" id="PTHR31062">
    <property type="entry name" value="XYLOGLUCAN ENDOTRANSGLUCOSYLASE/HYDROLASE PROTEIN 8-RELATED"/>
    <property type="match status" value="1"/>
</dbReference>
<dbReference type="GO" id="GO:0010411">
    <property type="term" value="P:xyloglucan metabolic process"/>
    <property type="evidence" value="ECO:0007669"/>
    <property type="project" value="InterPro"/>
</dbReference>